<dbReference type="AlphaFoldDB" id="A0A060Y159"/>
<keyword evidence="4 6" id="KW-1015">Disulfide bond</keyword>
<dbReference type="InterPro" id="IPR000152">
    <property type="entry name" value="EGF-type_Asp/Asn_hydroxyl_site"/>
</dbReference>
<evidence type="ECO:0000256" key="7">
    <source>
        <dbReference type="SAM" id="SignalP"/>
    </source>
</evidence>
<dbReference type="FunFam" id="2.10.25.10:FF:000122">
    <property type="entry name" value="Protein crumbs homolog 2"/>
    <property type="match status" value="1"/>
</dbReference>
<evidence type="ECO:0000256" key="6">
    <source>
        <dbReference type="PROSITE-ProRule" id="PRU00076"/>
    </source>
</evidence>
<gene>
    <name evidence="10" type="ORF">GSONMT00057214001</name>
</gene>
<dbReference type="Pfam" id="PF07974">
    <property type="entry name" value="EGF_2"/>
    <property type="match status" value="1"/>
</dbReference>
<dbReference type="STRING" id="8022.A0A060Y159"/>
<dbReference type="Proteomes" id="UP000193380">
    <property type="component" value="Unassembled WGS sequence"/>
</dbReference>
<reference evidence="10" key="1">
    <citation type="journal article" date="2014" name="Nat. Commun.">
        <title>The rainbow trout genome provides novel insights into evolution after whole-genome duplication in vertebrates.</title>
        <authorList>
            <person name="Berthelot C."/>
            <person name="Brunet F."/>
            <person name="Chalopin D."/>
            <person name="Juanchich A."/>
            <person name="Bernard M."/>
            <person name="Noel B."/>
            <person name="Bento P."/>
            <person name="Da Silva C."/>
            <person name="Labadie K."/>
            <person name="Alberti A."/>
            <person name="Aury J.M."/>
            <person name="Louis A."/>
            <person name="Dehais P."/>
            <person name="Bardou P."/>
            <person name="Montfort J."/>
            <person name="Klopp C."/>
            <person name="Cabau C."/>
            <person name="Gaspin C."/>
            <person name="Thorgaard G.H."/>
            <person name="Boussaha M."/>
            <person name="Quillet E."/>
            <person name="Guyomard R."/>
            <person name="Galiana D."/>
            <person name="Bobe J."/>
            <person name="Volff J.N."/>
            <person name="Genet C."/>
            <person name="Wincker P."/>
            <person name="Jaillon O."/>
            <person name="Roest Crollius H."/>
            <person name="Guiguen Y."/>
        </authorList>
    </citation>
    <scope>NUCLEOTIDE SEQUENCE [LARGE SCALE GENOMIC DNA]</scope>
</reference>
<dbReference type="InterPro" id="IPR000742">
    <property type="entry name" value="EGF"/>
</dbReference>
<evidence type="ECO:0000256" key="3">
    <source>
        <dbReference type="ARBA" id="ARBA00022737"/>
    </source>
</evidence>
<evidence type="ECO:0008006" key="12">
    <source>
        <dbReference type="Google" id="ProtNLM"/>
    </source>
</evidence>
<evidence type="ECO:0000256" key="5">
    <source>
        <dbReference type="ARBA" id="ARBA00023180"/>
    </source>
</evidence>
<dbReference type="PROSITE" id="PS50022">
    <property type="entry name" value="FA58C_3"/>
    <property type="match status" value="1"/>
</dbReference>
<keyword evidence="2 7" id="KW-0732">Signal</keyword>
<dbReference type="Gene3D" id="2.60.120.260">
    <property type="entry name" value="Galactose-binding domain-like"/>
    <property type="match status" value="1"/>
</dbReference>
<feature type="domain" description="EGF-like" evidence="9">
    <location>
        <begin position="26"/>
        <end position="64"/>
    </location>
</feature>
<evidence type="ECO:0000256" key="1">
    <source>
        <dbReference type="ARBA" id="ARBA00022536"/>
    </source>
</evidence>
<dbReference type="PROSITE" id="PS51257">
    <property type="entry name" value="PROKAR_LIPOPROTEIN"/>
    <property type="match status" value="1"/>
</dbReference>
<keyword evidence="5" id="KW-0325">Glycoprotein</keyword>
<feature type="disulfide bond" evidence="6">
    <location>
        <begin position="117"/>
        <end position="126"/>
    </location>
</feature>
<evidence type="ECO:0000313" key="11">
    <source>
        <dbReference type="Proteomes" id="UP000193380"/>
    </source>
</evidence>
<evidence type="ECO:0000256" key="2">
    <source>
        <dbReference type="ARBA" id="ARBA00022729"/>
    </source>
</evidence>
<evidence type="ECO:0000259" key="9">
    <source>
        <dbReference type="PROSITE" id="PS50026"/>
    </source>
</evidence>
<feature type="disulfide bond" evidence="6">
    <location>
        <begin position="35"/>
        <end position="52"/>
    </location>
</feature>
<dbReference type="PROSITE" id="PS50026">
    <property type="entry name" value="EGF_3"/>
    <property type="match status" value="2"/>
</dbReference>
<dbReference type="Gene3D" id="2.10.25.10">
    <property type="entry name" value="Laminin"/>
    <property type="match status" value="2"/>
</dbReference>
<dbReference type="InterPro" id="IPR013111">
    <property type="entry name" value="EGF_extracell"/>
</dbReference>
<name>A0A060Y159_ONCMY</name>
<keyword evidence="3" id="KW-0677">Repeat</keyword>
<reference evidence="10" key="2">
    <citation type="submission" date="2014-03" db="EMBL/GenBank/DDBJ databases">
        <authorList>
            <person name="Genoscope - CEA"/>
        </authorList>
    </citation>
    <scope>NUCLEOTIDE SEQUENCE</scope>
</reference>
<dbReference type="InterPro" id="IPR000421">
    <property type="entry name" value="FA58C"/>
</dbReference>
<dbReference type="PROSITE" id="PS00022">
    <property type="entry name" value="EGF_1"/>
    <property type="match status" value="2"/>
</dbReference>
<dbReference type="PaxDb" id="8022-A0A060Y159"/>
<feature type="domain" description="EGF-like" evidence="9">
    <location>
        <begin position="91"/>
        <end position="127"/>
    </location>
</feature>
<dbReference type="PROSITE" id="PS00010">
    <property type="entry name" value="ASX_HYDROXYL"/>
    <property type="match status" value="1"/>
</dbReference>
<proteinExistence type="predicted"/>
<evidence type="ECO:0000256" key="4">
    <source>
        <dbReference type="ARBA" id="ARBA00023157"/>
    </source>
</evidence>
<evidence type="ECO:0000259" key="8">
    <source>
        <dbReference type="PROSITE" id="PS50022"/>
    </source>
</evidence>
<dbReference type="PANTHER" id="PTHR12916">
    <property type="entry name" value="CYTOCHROME C OXIDASE POLYPEPTIDE VIC-2"/>
    <property type="match status" value="1"/>
</dbReference>
<dbReference type="InterPro" id="IPR008979">
    <property type="entry name" value="Galactose-bd-like_sf"/>
</dbReference>
<protein>
    <recommendedName>
        <fullName evidence="12">EGF-like domain-containing protein</fullName>
    </recommendedName>
</protein>
<evidence type="ECO:0000313" key="10">
    <source>
        <dbReference type="EMBL" id="CDQ85663.1"/>
    </source>
</evidence>
<organism evidence="10 11">
    <name type="scientific">Oncorhynchus mykiss</name>
    <name type="common">Rainbow trout</name>
    <name type="synonym">Salmo gairdneri</name>
    <dbReference type="NCBI Taxonomy" id="8022"/>
    <lineage>
        <taxon>Eukaryota</taxon>
        <taxon>Metazoa</taxon>
        <taxon>Chordata</taxon>
        <taxon>Craniata</taxon>
        <taxon>Vertebrata</taxon>
        <taxon>Euteleostomi</taxon>
        <taxon>Actinopterygii</taxon>
        <taxon>Neopterygii</taxon>
        <taxon>Teleostei</taxon>
        <taxon>Protacanthopterygii</taxon>
        <taxon>Salmoniformes</taxon>
        <taxon>Salmonidae</taxon>
        <taxon>Salmoninae</taxon>
        <taxon>Oncorhynchus</taxon>
    </lineage>
</organism>
<sequence>MKRHGFLCPLTFICACVLIAAVCSVKGDYCEVNLCHNGGTCVTGVGEDPFICICADAFTGDTCHLNETGKEEVYYDDIPNFYVTVSISCAYVNDCEKQPCKNGGMCRDLDGDYTCLCPSPYVGKQCQLRCISLMGMEGGEIVESQISSSSVHYGIMGLQRWGPELARLNNQGMVNAWTAANHDKNPWMEVREPSQFSK</sequence>
<dbReference type="InterPro" id="IPR001881">
    <property type="entry name" value="EGF-like_Ca-bd_dom"/>
</dbReference>
<dbReference type="CDD" id="cd00054">
    <property type="entry name" value="EGF_CA"/>
    <property type="match status" value="2"/>
</dbReference>
<feature type="signal peptide" evidence="7">
    <location>
        <begin position="1"/>
        <end position="27"/>
    </location>
</feature>
<feature type="disulfide bond" evidence="6">
    <location>
        <begin position="54"/>
        <end position="63"/>
    </location>
</feature>
<dbReference type="PANTHER" id="PTHR12916:SF4">
    <property type="entry name" value="UNINFLATABLE, ISOFORM C"/>
    <property type="match status" value="1"/>
</dbReference>
<dbReference type="SMART" id="SM00179">
    <property type="entry name" value="EGF_CA"/>
    <property type="match status" value="2"/>
</dbReference>
<dbReference type="SMART" id="SM00181">
    <property type="entry name" value="EGF"/>
    <property type="match status" value="2"/>
</dbReference>
<dbReference type="Pfam" id="PF00008">
    <property type="entry name" value="EGF"/>
    <property type="match status" value="1"/>
</dbReference>
<accession>A0A060Y159</accession>
<feature type="chain" id="PRO_5001591574" description="EGF-like domain-containing protein" evidence="7">
    <location>
        <begin position="28"/>
        <end position="198"/>
    </location>
</feature>
<dbReference type="GO" id="GO:0005509">
    <property type="term" value="F:calcium ion binding"/>
    <property type="evidence" value="ECO:0007669"/>
    <property type="project" value="InterPro"/>
</dbReference>
<keyword evidence="1 6" id="KW-0245">EGF-like domain</keyword>
<comment type="caution">
    <text evidence="6">Lacks conserved residue(s) required for the propagation of feature annotation.</text>
</comment>
<dbReference type="PRINTS" id="PR00010">
    <property type="entry name" value="EGFBLOOD"/>
</dbReference>
<dbReference type="SUPFAM" id="SSF57196">
    <property type="entry name" value="EGF/Laminin"/>
    <property type="match status" value="2"/>
</dbReference>
<dbReference type="EMBL" id="FR906905">
    <property type="protein sequence ID" value="CDQ85663.1"/>
    <property type="molecule type" value="Genomic_DNA"/>
</dbReference>
<dbReference type="SUPFAM" id="SSF49785">
    <property type="entry name" value="Galactose-binding domain-like"/>
    <property type="match status" value="1"/>
</dbReference>
<feature type="domain" description="F5/8 type C" evidence="8">
    <location>
        <begin position="130"/>
        <end position="198"/>
    </location>
</feature>